<dbReference type="EMBL" id="CP046457">
    <property type="protein sequence ID" value="QGU00082.1"/>
    <property type="molecule type" value="Genomic_DNA"/>
</dbReference>
<proteinExistence type="predicted"/>
<evidence type="ECO:0000313" key="2">
    <source>
        <dbReference type="EMBL" id="QGU00082.1"/>
    </source>
</evidence>
<reference evidence="3" key="1">
    <citation type="journal article" date="2019" name="Microbiology">
        <title>Complete Genome Sequence of an Uncultured Bacterium of the Candidate Phylum Bipolaricaulota.</title>
        <authorList>
            <person name="Kadnikov V.V."/>
            <person name="Mardanov A.V."/>
            <person name="Beletsky A.V."/>
            <person name="Frank Y.A."/>
            <person name="Karnachuk O.V."/>
            <person name="Ravin N.V."/>
        </authorList>
    </citation>
    <scope>NUCLEOTIDE SEQUENCE [LARGE SCALE GENOMIC DNA]</scope>
</reference>
<evidence type="ECO:0000313" key="3">
    <source>
        <dbReference type="Proteomes" id="UP000426444"/>
    </source>
</evidence>
<feature type="transmembrane region" description="Helical" evidence="1">
    <location>
        <begin position="45"/>
        <end position="64"/>
    </location>
</feature>
<dbReference type="AlphaFoldDB" id="A0A6I6DLR8"/>
<dbReference type="Proteomes" id="UP000426444">
    <property type="component" value="Chromosome"/>
</dbReference>
<dbReference type="KEGG" id="salq:SYNTR_1488"/>
<organism evidence="2 3">
    <name type="scientific">Candidatus Syntrophocurvum alkaliphilum</name>
    <dbReference type="NCBI Taxonomy" id="2293317"/>
    <lineage>
        <taxon>Bacteria</taxon>
        <taxon>Bacillati</taxon>
        <taxon>Bacillota</taxon>
        <taxon>Clostridia</taxon>
        <taxon>Eubacteriales</taxon>
        <taxon>Syntrophomonadaceae</taxon>
        <taxon>Candidatus Syntrophocurvum</taxon>
    </lineage>
</organism>
<gene>
    <name evidence="2" type="ORF">SYNTR_1488</name>
</gene>
<keyword evidence="3" id="KW-1185">Reference proteome</keyword>
<protein>
    <submittedName>
        <fullName evidence="2">Uncharacterized protein</fullName>
    </submittedName>
</protein>
<dbReference type="RefSeq" id="WP_156203906.1">
    <property type="nucleotide sequence ID" value="NZ_CP046457.1"/>
</dbReference>
<feature type="transmembrane region" description="Helical" evidence="1">
    <location>
        <begin position="23"/>
        <end position="39"/>
    </location>
</feature>
<accession>A0A6I6DLR8</accession>
<sequence>MKRRCPKCESTEVKHIGSKTERLMWPGVALLFTGLAAINNEFFKYLFFIVLLLTALSIRSVFVAKEFNCQKCEFSWDVKK</sequence>
<name>A0A6I6DLR8_9FIRM</name>
<keyword evidence="1" id="KW-0472">Membrane</keyword>
<keyword evidence="1" id="KW-1133">Transmembrane helix</keyword>
<evidence type="ECO:0000256" key="1">
    <source>
        <dbReference type="SAM" id="Phobius"/>
    </source>
</evidence>
<keyword evidence="1" id="KW-0812">Transmembrane</keyword>